<name>A0ABN1D404_SACER</name>
<dbReference type="EMBL" id="BAAAGS010000022">
    <property type="protein sequence ID" value="GAA0533122.1"/>
    <property type="molecule type" value="Genomic_DNA"/>
</dbReference>
<gene>
    <name evidence="1" type="ORF">GCM10009533_35270</name>
</gene>
<comment type="caution">
    <text evidence="1">The sequence shown here is derived from an EMBL/GenBank/DDBJ whole genome shotgun (WGS) entry which is preliminary data.</text>
</comment>
<keyword evidence="2" id="KW-1185">Reference proteome</keyword>
<sequence>MIDSSHFPAWRYYWLPVPDKSSAYGFVRHAFPGSRINSGPAGSAFCGEDFALATPSEMDWIRAPTCERCNENLKELKGGAGR</sequence>
<dbReference type="RefSeq" id="WP_231849897.1">
    <property type="nucleotide sequence ID" value="NZ_BAAAGS010000022.1"/>
</dbReference>
<accession>A0ABN1D404</accession>
<organism evidence="1 2">
    <name type="scientific">Saccharopolyspora erythraea</name>
    <name type="common">Streptomyces erythraeus</name>
    <dbReference type="NCBI Taxonomy" id="1836"/>
    <lineage>
        <taxon>Bacteria</taxon>
        <taxon>Bacillati</taxon>
        <taxon>Actinomycetota</taxon>
        <taxon>Actinomycetes</taxon>
        <taxon>Pseudonocardiales</taxon>
        <taxon>Pseudonocardiaceae</taxon>
        <taxon>Saccharopolyspora</taxon>
    </lineage>
</organism>
<proteinExistence type="predicted"/>
<reference evidence="1 2" key="1">
    <citation type="journal article" date="2019" name="Int. J. Syst. Evol. Microbiol.">
        <title>The Global Catalogue of Microorganisms (GCM) 10K type strain sequencing project: providing services to taxonomists for standard genome sequencing and annotation.</title>
        <authorList>
            <consortium name="The Broad Institute Genomics Platform"/>
            <consortium name="The Broad Institute Genome Sequencing Center for Infectious Disease"/>
            <person name="Wu L."/>
            <person name="Ma J."/>
        </authorList>
    </citation>
    <scope>NUCLEOTIDE SEQUENCE [LARGE SCALE GENOMIC DNA]</scope>
    <source>
        <strain evidence="1 2">JCM 10303</strain>
    </source>
</reference>
<protein>
    <recommendedName>
        <fullName evidence="3">Zinc finger protein</fullName>
    </recommendedName>
</protein>
<dbReference type="Proteomes" id="UP001500729">
    <property type="component" value="Unassembled WGS sequence"/>
</dbReference>
<evidence type="ECO:0000313" key="1">
    <source>
        <dbReference type="EMBL" id="GAA0533122.1"/>
    </source>
</evidence>
<evidence type="ECO:0008006" key="3">
    <source>
        <dbReference type="Google" id="ProtNLM"/>
    </source>
</evidence>
<evidence type="ECO:0000313" key="2">
    <source>
        <dbReference type="Proteomes" id="UP001500729"/>
    </source>
</evidence>